<gene>
    <name evidence="6" type="ORF">DFR50_114145</name>
</gene>
<sequence length="118" mass="13195">MNDDRLADFLDHMSAAANDACSFVEGMSKREFLADKRTQQAVVMSLVIIGEAAAKIMDKYGDFAAVQPTIPWRGMRGMRNRIAHGYFDVDLGVVWDTVQTALPKLSTQLRQLRNHPLA</sequence>
<evidence type="ECO:0000256" key="3">
    <source>
        <dbReference type="ARBA" id="ARBA00022722"/>
    </source>
</evidence>
<dbReference type="PANTHER" id="PTHR34139:SF1">
    <property type="entry name" value="RNASE MJ1380-RELATED"/>
    <property type="match status" value="1"/>
</dbReference>
<dbReference type="AlphaFoldDB" id="A0A366FF10"/>
<dbReference type="EMBL" id="QNRK01000014">
    <property type="protein sequence ID" value="RBP12315.1"/>
    <property type="molecule type" value="Genomic_DNA"/>
</dbReference>
<organism evidence="6 7">
    <name type="scientific">Roseiarcus fermentans</name>
    <dbReference type="NCBI Taxonomy" id="1473586"/>
    <lineage>
        <taxon>Bacteria</taxon>
        <taxon>Pseudomonadati</taxon>
        <taxon>Pseudomonadota</taxon>
        <taxon>Alphaproteobacteria</taxon>
        <taxon>Hyphomicrobiales</taxon>
        <taxon>Roseiarcaceae</taxon>
        <taxon>Roseiarcus</taxon>
    </lineage>
</organism>
<dbReference type="InterPro" id="IPR008201">
    <property type="entry name" value="HepT-like"/>
</dbReference>
<dbReference type="InterPro" id="IPR051813">
    <property type="entry name" value="HepT_RNase_toxin"/>
</dbReference>
<evidence type="ECO:0000256" key="4">
    <source>
        <dbReference type="ARBA" id="ARBA00022741"/>
    </source>
</evidence>
<keyword evidence="3" id="KW-0540">Nuclease</keyword>
<dbReference type="GO" id="GO:0004540">
    <property type="term" value="F:RNA nuclease activity"/>
    <property type="evidence" value="ECO:0007669"/>
    <property type="project" value="InterPro"/>
</dbReference>
<evidence type="ECO:0000256" key="2">
    <source>
        <dbReference type="ARBA" id="ARBA00022649"/>
    </source>
</evidence>
<keyword evidence="4" id="KW-0547">Nucleotide-binding</keyword>
<dbReference type="GO" id="GO:0000166">
    <property type="term" value="F:nucleotide binding"/>
    <property type="evidence" value="ECO:0007669"/>
    <property type="project" value="UniProtKB-KW"/>
</dbReference>
<keyword evidence="2" id="KW-1277">Toxin-antitoxin system</keyword>
<dbReference type="Pfam" id="PF01934">
    <property type="entry name" value="HepT-like"/>
    <property type="match status" value="1"/>
</dbReference>
<evidence type="ECO:0000313" key="6">
    <source>
        <dbReference type="EMBL" id="RBP12315.1"/>
    </source>
</evidence>
<dbReference type="GO" id="GO:0016787">
    <property type="term" value="F:hydrolase activity"/>
    <property type="evidence" value="ECO:0007669"/>
    <property type="project" value="UniProtKB-KW"/>
</dbReference>
<keyword evidence="7" id="KW-1185">Reference proteome</keyword>
<protein>
    <submittedName>
        <fullName evidence="6">Uncharacterized protein with HEPN domain</fullName>
    </submittedName>
</protein>
<proteinExistence type="predicted"/>
<comment type="caution">
    <text evidence="6">The sequence shown here is derived from an EMBL/GenBank/DDBJ whole genome shotgun (WGS) entry which is preliminary data.</text>
</comment>
<keyword evidence="5" id="KW-0378">Hydrolase</keyword>
<keyword evidence="1" id="KW-0597">Phosphoprotein</keyword>
<dbReference type="GO" id="GO:0110001">
    <property type="term" value="C:toxin-antitoxin complex"/>
    <property type="evidence" value="ECO:0007669"/>
    <property type="project" value="InterPro"/>
</dbReference>
<evidence type="ECO:0000256" key="5">
    <source>
        <dbReference type="ARBA" id="ARBA00022801"/>
    </source>
</evidence>
<evidence type="ECO:0000313" key="7">
    <source>
        <dbReference type="Proteomes" id="UP000253529"/>
    </source>
</evidence>
<dbReference type="PANTHER" id="PTHR34139">
    <property type="entry name" value="UPF0331 PROTEIN MJ0127"/>
    <property type="match status" value="1"/>
</dbReference>
<dbReference type="RefSeq" id="WP_113889945.1">
    <property type="nucleotide sequence ID" value="NZ_QNRK01000014.1"/>
</dbReference>
<reference evidence="6 7" key="1">
    <citation type="submission" date="2018-06" db="EMBL/GenBank/DDBJ databases">
        <title>Genomic Encyclopedia of Type Strains, Phase IV (KMG-IV): sequencing the most valuable type-strain genomes for metagenomic binning, comparative biology and taxonomic classification.</title>
        <authorList>
            <person name="Goeker M."/>
        </authorList>
    </citation>
    <scope>NUCLEOTIDE SEQUENCE [LARGE SCALE GENOMIC DNA]</scope>
    <source>
        <strain evidence="6 7">DSM 24875</strain>
    </source>
</reference>
<accession>A0A366FF10</accession>
<dbReference type="Proteomes" id="UP000253529">
    <property type="component" value="Unassembled WGS sequence"/>
</dbReference>
<name>A0A366FF10_9HYPH</name>
<evidence type="ECO:0000256" key="1">
    <source>
        <dbReference type="ARBA" id="ARBA00022553"/>
    </source>
</evidence>
<dbReference type="OrthoDB" id="4829434at2"/>